<dbReference type="Pfam" id="PF02416">
    <property type="entry name" value="TatA_B_E"/>
    <property type="match status" value="1"/>
</dbReference>
<dbReference type="NCBIfam" id="TIGR01411">
    <property type="entry name" value="tatAE"/>
    <property type="match status" value="1"/>
</dbReference>
<feature type="region of interest" description="Disordered" evidence="10">
    <location>
        <begin position="53"/>
        <end position="89"/>
    </location>
</feature>
<evidence type="ECO:0000256" key="4">
    <source>
        <dbReference type="ARBA" id="ARBA00022692"/>
    </source>
</evidence>
<reference evidence="11" key="1">
    <citation type="journal article" date="2019" name="PLoS Negl. Trop. Dis.">
        <title>Revisiting the worldwide diversity of Leptospira species in the environment.</title>
        <authorList>
            <person name="Vincent A.T."/>
            <person name="Schiettekatte O."/>
            <person name="Bourhy P."/>
            <person name="Veyrier F.J."/>
            <person name="Picardeau M."/>
        </authorList>
    </citation>
    <scope>NUCLEOTIDE SEQUENCE [LARGE SCALE GENOMIC DNA]</scope>
    <source>
        <strain evidence="11">201800277</strain>
    </source>
</reference>
<dbReference type="PANTHER" id="PTHR42982:SF1">
    <property type="entry name" value="SEC-INDEPENDENT PROTEIN TRANSLOCASE PROTEIN TATA"/>
    <property type="match status" value="1"/>
</dbReference>
<feature type="transmembrane region" description="Helical" evidence="9">
    <location>
        <begin position="12"/>
        <end position="33"/>
    </location>
</feature>
<name>A0A2M9XZP0_9LEPT</name>
<dbReference type="Proteomes" id="UP000297891">
    <property type="component" value="Unassembled WGS sequence"/>
</dbReference>
<dbReference type="InterPro" id="IPR003369">
    <property type="entry name" value="TatA/B/E"/>
</dbReference>
<keyword evidence="7 9" id="KW-0811">Translocation</keyword>
<evidence type="ECO:0000256" key="10">
    <source>
        <dbReference type="SAM" id="MobiDB-lite"/>
    </source>
</evidence>
<keyword evidence="12" id="KW-1185">Reference proteome</keyword>
<dbReference type="Gene3D" id="1.20.5.3310">
    <property type="match status" value="1"/>
</dbReference>
<evidence type="ECO:0000256" key="1">
    <source>
        <dbReference type="ARBA" id="ARBA00004162"/>
    </source>
</evidence>
<dbReference type="InterPro" id="IPR006312">
    <property type="entry name" value="TatA/E"/>
</dbReference>
<evidence type="ECO:0000256" key="9">
    <source>
        <dbReference type="HAMAP-Rule" id="MF_00236"/>
    </source>
</evidence>
<dbReference type="PANTHER" id="PTHR42982">
    <property type="entry name" value="SEC-INDEPENDENT PROTEIN TRANSLOCASE PROTEIN TATA"/>
    <property type="match status" value="1"/>
</dbReference>
<evidence type="ECO:0000313" key="12">
    <source>
        <dbReference type="Proteomes" id="UP000297891"/>
    </source>
</evidence>
<proteinExistence type="inferred from homology"/>
<keyword evidence="3 9" id="KW-1003">Cell membrane</keyword>
<keyword evidence="4 9" id="KW-0812">Transmembrane</keyword>
<comment type="subunit">
    <text evidence="9">Forms a complex with TatC.</text>
</comment>
<comment type="function">
    <text evidence="9">Part of the twin-arginine translocation (Tat) system that transports large folded proteins containing a characteristic twin-arginine motif in their signal peptide across membranes. TatA could form the protein-conducting channel of the Tat system.</text>
</comment>
<dbReference type="GO" id="GO:0008320">
    <property type="term" value="F:protein transmembrane transporter activity"/>
    <property type="evidence" value="ECO:0007669"/>
    <property type="project" value="UniProtKB-UniRule"/>
</dbReference>
<keyword evidence="6 9" id="KW-1133">Transmembrane helix</keyword>
<evidence type="ECO:0000313" key="11">
    <source>
        <dbReference type="EMBL" id="TGK97001.1"/>
    </source>
</evidence>
<comment type="similarity">
    <text evidence="9">Belongs to the TatA/E family.</text>
</comment>
<keyword evidence="5 9" id="KW-0653">Protein transport</keyword>
<gene>
    <name evidence="9 11" type="primary">tatA</name>
    <name evidence="11" type="ORF">EHQ30_10545</name>
</gene>
<organism evidence="11 12">
    <name type="scientific">Leptospira brenneri</name>
    <dbReference type="NCBI Taxonomy" id="2023182"/>
    <lineage>
        <taxon>Bacteria</taxon>
        <taxon>Pseudomonadati</taxon>
        <taxon>Spirochaetota</taxon>
        <taxon>Spirochaetia</taxon>
        <taxon>Leptospirales</taxon>
        <taxon>Leptospiraceae</taxon>
        <taxon>Leptospira</taxon>
    </lineage>
</organism>
<dbReference type="EMBL" id="RQFP01000001">
    <property type="protein sequence ID" value="TGK97001.1"/>
    <property type="molecule type" value="Genomic_DNA"/>
</dbReference>
<evidence type="ECO:0000256" key="8">
    <source>
        <dbReference type="ARBA" id="ARBA00023136"/>
    </source>
</evidence>
<dbReference type="HAMAP" id="MF_00236">
    <property type="entry name" value="TatA_E"/>
    <property type="match status" value="1"/>
</dbReference>
<feature type="compositionally biased region" description="Low complexity" evidence="10">
    <location>
        <begin position="64"/>
        <end position="82"/>
    </location>
</feature>
<comment type="subcellular location">
    <subcellularLocation>
        <location evidence="1 9">Cell membrane</location>
        <topology evidence="1 9">Single-pass membrane protein</topology>
    </subcellularLocation>
</comment>
<dbReference type="RefSeq" id="WP_100791431.1">
    <property type="nucleotide sequence ID" value="NZ_NPDQ01000006.1"/>
</dbReference>
<evidence type="ECO:0000256" key="6">
    <source>
        <dbReference type="ARBA" id="ARBA00022989"/>
    </source>
</evidence>
<accession>A0A2M9XZP0</accession>
<sequence>MPSNPFSFQAPIAFFNLGPWEIALIVFLALLFFGGKRLPSLAKDLGSGIKEFRKSLTGQEDEPSQPSFPQEEPKSASTSASKSGKKKKA</sequence>
<evidence type="ECO:0000256" key="3">
    <source>
        <dbReference type="ARBA" id="ARBA00022475"/>
    </source>
</evidence>
<evidence type="ECO:0000256" key="7">
    <source>
        <dbReference type="ARBA" id="ARBA00023010"/>
    </source>
</evidence>
<evidence type="ECO:0000256" key="2">
    <source>
        <dbReference type="ARBA" id="ARBA00022448"/>
    </source>
</evidence>
<keyword evidence="8 9" id="KW-0472">Membrane</keyword>
<dbReference type="GO" id="GO:0033281">
    <property type="term" value="C:TAT protein transport complex"/>
    <property type="evidence" value="ECO:0007669"/>
    <property type="project" value="UniProtKB-UniRule"/>
</dbReference>
<protein>
    <recommendedName>
        <fullName evidence="9">Sec-independent protein translocase protein TatA</fullName>
    </recommendedName>
</protein>
<dbReference type="GO" id="GO:0043953">
    <property type="term" value="P:protein transport by the Tat complex"/>
    <property type="evidence" value="ECO:0007669"/>
    <property type="project" value="UniProtKB-UniRule"/>
</dbReference>
<evidence type="ECO:0000256" key="5">
    <source>
        <dbReference type="ARBA" id="ARBA00022927"/>
    </source>
</evidence>
<dbReference type="AlphaFoldDB" id="A0A2M9XZP0"/>
<keyword evidence="2 9" id="KW-0813">Transport</keyword>
<comment type="caution">
    <text evidence="11">The sequence shown here is derived from an EMBL/GenBank/DDBJ whole genome shotgun (WGS) entry which is preliminary data.</text>
</comment>